<dbReference type="Pfam" id="PF00015">
    <property type="entry name" value="MCPsignal"/>
    <property type="match status" value="1"/>
</dbReference>
<feature type="domain" description="HAMP" evidence="9">
    <location>
        <begin position="212"/>
        <end position="265"/>
    </location>
</feature>
<reference evidence="10 11" key="1">
    <citation type="submission" date="2013-03" db="EMBL/GenBank/DDBJ databases">
        <title>Assembly of a new bacterial strain Brevibacillus borstelensis AK1.</title>
        <authorList>
            <person name="Rajan I."/>
            <person name="PoliReddy D."/>
            <person name="Sugumar T."/>
            <person name="Rathinam K."/>
            <person name="Alqarawi S."/>
            <person name="Khalil A.B."/>
            <person name="Sivakumar N."/>
        </authorList>
    </citation>
    <scope>NUCLEOTIDE SEQUENCE [LARGE SCALE GENOMIC DNA]</scope>
    <source>
        <strain evidence="10 11">AK1</strain>
    </source>
</reference>
<dbReference type="PROSITE" id="PS50111">
    <property type="entry name" value="CHEMOTAXIS_TRANSDUC_2"/>
    <property type="match status" value="1"/>
</dbReference>
<feature type="transmembrane region" description="Helical" evidence="7">
    <location>
        <begin position="191"/>
        <end position="211"/>
    </location>
</feature>
<dbReference type="InterPro" id="IPR004089">
    <property type="entry name" value="MCPsignal_dom"/>
</dbReference>
<keyword evidence="7" id="KW-0812">Transmembrane</keyword>
<dbReference type="SUPFAM" id="SSF58104">
    <property type="entry name" value="Methyl-accepting chemotaxis protein (MCP) signaling domain"/>
    <property type="match status" value="1"/>
</dbReference>
<dbReference type="InterPro" id="IPR003660">
    <property type="entry name" value="HAMP_dom"/>
</dbReference>
<comment type="subcellular location">
    <subcellularLocation>
        <location evidence="1">Cell membrane</location>
    </subcellularLocation>
</comment>
<proteinExistence type="inferred from homology"/>
<dbReference type="PANTHER" id="PTHR32089:SF114">
    <property type="entry name" value="METHYL-ACCEPTING CHEMOTAXIS PROTEIN MCPB"/>
    <property type="match status" value="1"/>
</dbReference>
<dbReference type="EMBL" id="APBN01000006">
    <property type="protein sequence ID" value="EMT51866.1"/>
    <property type="molecule type" value="Genomic_DNA"/>
</dbReference>
<dbReference type="GO" id="GO:0007165">
    <property type="term" value="P:signal transduction"/>
    <property type="evidence" value="ECO:0007669"/>
    <property type="project" value="UniProtKB-KW"/>
</dbReference>
<evidence type="ECO:0000256" key="1">
    <source>
        <dbReference type="ARBA" id="ARBA00004236"/>
    </source>
</evidence>
<protein>
    <submittedName>
        <fullName evidence="10">Methyl-accepting chemotaxis sensor protein</fullName>
    </submittedName>
</protein>
<dbReference type="GO" id="GO:0005886">
    <property type="term" value="C:plasma membrane"/>
    <property type="evidence" value="ECO:0007669"/>
    <property type="project" value="UniProtKB-SubCell"/>
</dbReference>
<evidence type="ECO:0000313" key="11">
    <source>
        <dbReference type="Proteomes" id="UP000012081"/>
    </source>
</evidence>
<evidence type="ECO:0000313" key="10">
    <source>
        <dbReference type="EMBL" id="EMT51866.1"/>
    </source>
</evidence>
<name>M8DXW5_9BACL</name>
<evidence type="ECO:0000256" key="4">
    <source>
        <dbReference type="ARBA" id="ARBA00023224"/>
    </source>
</evidence>
<evidence type="ECO:0000256" key="2">
    <source>
        <dbReference type="ARBA" id="ARBA00022475"/>
    </source>
</evidence>
<evidence type="ECO:0000256" key="7">
    <source>
        <dbReference type="SAM" id="Phobius"/>
    </source>
</evidence>
<dbReference type="Gene3D" id="6.10.340.10">
    <property type="match status" value="1"/>
</dbReference>
<dbReference type="RefSeq" id="WP_003389463.1">
    <property type="nucleotide sequence ID" value="NZ_APBN01000006.1"/>
</dbReference>
<dbReference type="Pfam" id="PF00672">
    <property type="entry name" value="HAMP"/>
    <property type="match status" value="1"/>
</dbReference>
<feature type="transmembrane region" description="Helical" evidence="7">
    <location>
        <begin position="28"/>
        <end position="49"/>
    </location>
</feature>
<dbReference type="SMART" id="SM00283">
    <property type="entry name" value="MA"/>
    <property type="match status" value="1"/>
</dbReference>
<keyword evidence="7" id="KW-1133">Transmembrane helix</keyword>
<evidence type="ECO:0000256" key="3">
    <source>
        <dbReference type="ARBA" id="ARBA00023136"/>
    </source>
</evidence>
<gene>
    <name evidence="10" type="ORF">I532_16026</name>
</gene>
<organism evidence="10 11">
    <name type="scientific">Brevibacillus borstelensis AK1</name>
    <dbReference type="NCBI Taxonomy" id="1300222"/>
    <lineage>
        <taxon>Bacteria</taxon>
        <taxon>Bacillati</taxon>
        <taxon>Bacillota</taxon>
        <taxon>Bacilli</taxon>
        <taxon>Bacillales</taxon>
        <taxon>Paenibacillaceae</taxon>
        <taxon>Brevibacillus</taxon>
    </lineage>
</organism>
<keyword evidence="3 7" id="KW-0472">Membrane</keyword>
<evidence type="ECO:0000259" key="9">
    <source>
        <dbReference type="PROSITE" id="PS50885"/>
    </source>
</evidence>
<feature type="domain" description="Methyl-accepting transducer" evidence="8">
    <location>
        <begin position="284"/>
        <end position="534"/>
    </location>
</feature>
<keyword evidence="11" id="KW-1185">Reference proteome</keyword>
<dbReference type="PATRIC" id="fig|1300222.3.peg.3354"/>
<keyword evidence="4 6" id="KW-0807">Transducer</keyword>
<dbReference type="STRING" id="1300222.I532_16026"/>
<accession>M8DXW5</accession>
<dbReference type="Gene3D" id="1.10.287.950">
    <property type="entry name" value="Methyl-accepting chemotaxis protein"/>
    <property type="match status" value="1"/>
</dbReference>
<keyword evidence="2" id="KW-1003">Cell membrane</keyword>
<dbReference type="SMART" id="SM00304">
    <property type="entry name" value="HAMP"/>
    <property type="match status" value="1"/>
</dbReference>
<sequence length="572" mass="63531">MIKRQSVFTPLAAPFARLHRNIRLQTKITVPLLCLLLFSSIIIGGAFYSQAKQMIISQMEARLDSETEKITEKIALMKFTFASDDKTYKKRLQYELRQQQAGLAQKGLDIQQFVVRDGLFEPIENITKRAIDFPGELAAQIQAQRFGVTHINAGGAVHTLAFSHSPEENFIYIIAVPQKQYLAPLDQTGKFILFTIAVCLILSLILCWFIVRGITAPFQTLIANMRRVSSGDLTQRTDLSHEGPEIRSIADSFNHMVEQMADIVTEIKRMIVELNRDGHEIRLAAEEAGERSSLLALRLDTVNKGVEETASSTESATASFQRMKTDMDELFKEIASVLASGKEMEQVALNGQERIDDLTSMIRRFSGRYEQLYNRMSALREQSESIGAVVGLIQNISKQTKLLALNATIEAARAGQYGRGFAVVADEVAKLAGESETAAVEISHMMQSIRGEAHSVSAETTEAAGQLQQSMEKLHEAEKAFLLLRQTIDRTAVQLEAASKGLSGISDDLDEVDATLETFVAVSQETRTSTEEMLHTSREQLASIEKSRRLASELLALSGRLHELSDKFRVAS</sequence>
<dbReference type="PANTHER" id="PTHR32089">
    <property type="entry name" value="METHYL-ACCEPTING CHEMOTAXIS PROTEIN MCPB"/>
    <property type="match status" value="1"/>
</dbReference>
<dbReference type="AlphaFoldDB" id="M8DXW5"/>
<dbReference type="CDD" id="cd06225">
    <property type="entry name" value="HAMP"/>
    <property type="match status" value="1"/>
</dbReference>
<dbReference type="Proteomes" id="UP000012081">
    <property type="component" value="Unassembled WGS sequence"/>
</dbReference>
<evidence type="ECO:0000259" key="8">
    <source>
        <dbReference type="PROSITE" id="PS50111"/>
    </source>
</evidence>
<comment type="caution">
    <text evidence="10">The sequence shown here is derived from an EMBL/GenBank/DDBJ whole genome shotgun (WGS) entry which is preliminary data.</text>
</comment>
<evidence type="ECO:0000256" key="6">
    <source>
        <dbReference type="PROSITE-ProRule" id="PRU00284"/>
    </source>
</evidence>
<dbReference type="OrthoDB" id="2010115at2"/>
<comment type="similarity">
    <text evidence="5">Belongs to the methyl-accepting chemotaxis (MCP) protein family.</text>
</comment>
<evidence type="ECO:0000256" key="5">
    <source>
        <dbReference type="ARBA" id="ARBA00029447"/>
    </source>
</evidence>
<dbReference type="PROSITE" id="PS50885">
    <property type="entry name" value="HAMP"/>
    <property type="match status" value="1"/>
</dbReference>